<dbReference type="PANTHER" id="PTHR24359">
    <property type="entry name" value="SERINE/THREONINE-PROTEIN KINASE SBK1"/>
    <property type="match status" value="1"/>
</dbReference>
<dbReference type="SUPFAM" id="SSF56112">
    <property type="entry name" value="Protein kinase-like (PK-like)"/>
    <property type="match status" value="1"/>
</dbReference>
<accession>A0A9N9Y299</accession>
<dbReference type="Gene3D" id="1.10.510.10">
    <property type="entry name" value="Transferase(Phosphotransferase) domain 1"/>
    <property type="match status" value="1"/>
</dbReference>
<keyword evidence="4" id="KW-1185">Reference proteome</keyword>
<dbReference type="GO" id="GO:0005524">
    <property type="term" value="F:ATP binding"/>
    <property type="evidence" value="ECO:0007669"/>
    <property type="project" value="InterPro"/>
</dbReference>
<comment type="caution">
    <text evidence="3">The sequence shown here is derived from an EMBL/GenBank/DDBJ whole genome shotgun (WGS) entry which is preliminary data.</text>
</comment>
<dbReference type="Proteomes" id="UP000754883">
    <property type="component" value="Unassembled WGS sequence"/>
</dbReference>
<dbReference type="InterPro" id="IPR011009">
    <property type="entry name" value="Kinase-like_dom_sf"/>
</dbReference>
<reference evidence="3 4" key="2">
    <citation type="submission" date="2021-10" db="EMBL/GenBank/DDBJ databases">
        <authorList>
            <person name="Piombo E."/>
        </authorList>
    </citation>
    <scope>NUCLEOTIDE SEQUENCE [LARGE SCALE GENOMIC DNA]</scope>
</reference>
<name>A0A9N9Y299_9HYPO</name>
<protein>
    <recommendedName>
        <fullName evidence="2">Protein kinase domain-containing protein</fullName>
    </recommendedName>
</protein>
<evidence type="ECO:0000313" key="4">
    <source>
        <dbReference type="Proteomes" id="UP000754883"/>
    </source>
</evidence>
<evidence type="ECO:0000259" key="2">
    <source>
        <dbReference type="PROSITE" id="PS50011"/>
    </source>
</evidence>
<dbReference type="EMBL" id="CABFNO020001476">
    <property type="protein sequence ID" value="CAG9990939.1"/>
    <property type="molecule type" value="Genomic_DNA"/>
</dbReference>
<dbReference type="AlphaFoldDB" id="A0A9N9Y299"/>
<feature type="compositionally biased region" description="Basic and acidic residues" evidence="1">
    <location>
        <begin position="229"/>
        <end position="242"/>
    </location>
</feature>
<dbReference type="PROSITE" id="PS50011">
    <property type="entry name" value="PROTEIN_KINASE_DOM"/>
    <property type="match status" value="1"/>
</dbReference>
<organism evidence="3 4">
    <name type="scientific">Clonostachys byssicola</name>
    <dbReference type="NCBI Taxonomy" id="160290"/>
    <lineage>
        <taxon>Eukaryota</taxon>
        <taxon>Fungi</taxon>
        <taxon>Dikarya</taxon>
        <taxon>Ascomycota</taxon>
        <taxon>Pezizomycotina</taxon>
        <taxon>Sordariomycetes</taxon>
        <taxon>Hypocreomycetidae</taxon>
        <taxon>Hypocreales</taxon>
        <taxon>Bionectriaceae</taxon>
        <taxon>Clonostachys</taxon>
    </lineage>
</organism>
<dbReference type="GO" id="GO:0004674">
    <property type="term" value="F:protein serine/threonine kinase activity"/>
    <property type="evidence" value="ECO:0007669"/>
    <property type="project" value="TreeGrafter"/>
</dbReference>
<dbReference type="CDD" id="cd00180">
    <property type="entry name" value="PKc"/>
    <property type="match status" value="1"/>
</dbReference>
<feature type="domain" description="Protein kinase" evidence="2">
    <location>
        <begin position="253"/>
        <end position="588"/>
    </location>
</feature>
<dbReference type="Pfam" id="PF00069">
    <property type="entry name" value="Pkinase"/>
    <property type="match status" value="1"/>
</dbReference>
<dbReference type="OrthoDB" id="4062651at2759"/>
<dbReference type="SMART" id="SM00220">
    <property type="entry name" value="S_TKc"/>
    <property type="match status" value="1"/>
</dbReference>
<proteinExistence type="predicted"/>
<reference evidence="4" key="1">
    <citation type="submission" date="2019-06" db="EMBL/GenBank/DDBJ databases">
        <authorList>
            <person name="Broberg M."/>
        </authorList>
    </citation>
    <scope>NUCLEOTIDE SEQUENCE [LARGE SCALE GENOMIC DNA]</scope>
</reference>
<feature type="region of interest" description="Disordered" evidence="1">
    <location>
        <begin position="228"/>
        <end position="262"/>
    </location>
</feature>
<evidence type="ECO:0000313" key="3">
    <source>
        <dbReference type="EMBL" id="CAG9990939.1"/>
    </source>
</evidence>
<gene>
    <name evidence="3" type="ORF">CBYS24578_00007166</name>
</gene>
<evidence type="ECO:0000256" key="1">
    <source>
        <dbReference type="SAM" id="MobiDB-lite"/>
    </source>
</evidence>
<dbReference type="InterPro" id="IPR000719">
    <property type="entry name" value="Prot_kinase_dom"/>
</dbReference>
<dbReference type="PANTHER" id="PTHR24359:SF37">
    <property type="entry name" value="PROTEIN KINASE DOMAIN-CONTAINING PROTEIN"/>
    <property type="match status" value="1"/>
</dbReference>
<sequence>MNLKEAPNGTKWSFHLDNPDRVRHITDNGECLCHEDKPTPRCVIEPKGTTTTRDIRGELETAQVRYQFDPDKKFIPRSRYTKIMTPVRVLEIMYDLPCFKSRTPKQKQTLAQSICFGSDGQRPALKVFGALILSKLEFEHDISEHLDNGLNDGCLPLKADTSDSAEKLHCECKSKNHIEIMNIGKYTPSDRESFLRSVHRLTAPYVAYQPDRHSHYVLDHGNCIPIKFSNDRTRMPSPERKNSRSKKTSNEQGGNPANGGYGGFSEVHRVQLYDSHCRLPDTGGYYALKKLTSHNRHDFELELSSLLFSADQNGDKRHLIHVLATFEERLNNLSTFYFLFDCAEGPLEYFWRTNTPLVGDMTHCLSMSAQFLGLAKALEAIHNDRSNFPLPKDVTDPKNIYGRHGDIKPSNILYFRSSAGEGRLVLADFGLGRLHTKVSRSIQDPKLLSRTETYRSPEFDILDGLVGPKADVYSLGCVFLEHIGWFLLGADFPDKFSDERLMKDMYGFEVDTFFTLIEQKKAVIKPAVEKSIADLKENKACSWFLVQMLELIEHQMLACDKENRIRATPLVKRLEDLHQGCQHSETFYTKSWKDCKCPV</sequence>